<evidence type="ECO:0000256" key="1">
    <source>
        <dbReference type="SAM" id="MobiDB-lite"/>
    </source>
</evidence>
<evidence type="ECO:0000313" key="2">
    <source>
        <dbReference type="EMBL" id="TXD33950.1"/>
    </source>
</evidence>
<gene>
    <name evidence="2" type="ORF">FRC98_19840</name>
</gene>
<proteinExistence type="predicted"/>
<keyword evidence="3" id="KW-1185">Reference proteome</keyword>
<dbReference type="AlphaFoldDB" id="A0A5C6X9K1"/>
<reference evidence="2 3" key="1">
    <citation type="submission" date="2019-08" db="EMBL/GenBank/DDBJ databases">
        <title>Bradymonadales sp. TMQ4.</title>
        <authorList>
            <person name="Liang Q."/>
        </authorList>
    </citation>
    <scope>NUCLEOTIDE SEQUENCE [LARGE SCALE GENOMIC DNA]</scope>
    <source>
        <strain evidence="2 3">TMQ4</strain>
    </source>
</reference>
<dbReference type="EMBL" id="VOSM01000017">
    <property type="protein sequence ID" value="TXD33950.1"/>
    <property type="molecule type" value="Genomic_DNA"/>
</dbReference>
<sequence length="105" mass="11653">MGDKKTLLVICSECATHVRTERDAAQVTCPFCETENDLSALKIFEKPNSSPSPEAHIPFPETMSLYGVPADLERMLRPTDPLFDTDTDPFAETDTDKDGDDDDND</sequence>
<protein>
    <submittedName>
        <fullName evidence="2">Uncharacterized protein</fullName>
    </submittedName>
</protein>
<feature type="region of interest" description="Disordered" evidence="1">
    <location>
        <begin position="77"/>
        <end position="105"/>
    </location>
</feature>
<name>A0A5C6X9K1_9DELT</name>
<dbReference type="RefSeq" id="WP_146983278.1">
    <property type="nucleotide sequence ID" value="NZ_VOSM01000017.1"/>
</dbReference>
<dbReference type="OrthoDB" id="7391570at2"/>
<organism evidence="2 3">
    <name type="scientific">Lujinxingia vulgaris</name>
    <dbReference type="NCBI Taxonomy" id="2600176"/>
    <lineage>
        <taxon>Bacteria</taxon>
        <taxon>Deltaproteobacteria</taxon>
        <taxon>Bradymonadales</taxon>
        <taxon>Lujinxingiaceae</taxon>
        <taxon>Lujinxingia</taxon>
    </lineage>
</organism>
<evidence type="ECO:0000313" key="3">
    <source>
        <dbReference type="Proteomes" id="UP000321412"/>
    </source>
</evidence>
<comment type="caution">
    <text evidence="2">The sequence shown here is derived from an EMBL/GenBank/DDBJ whole genome shotgun (WGS) entry which is preliminary data.</text>
</comment>
<feature type="compositionally biased region" description="Acidic residues" evidence="1">
    <location>
        <begin position="83"/>
        <end position="105"/>
    </location>
</feature>
<accession>A0A5C6X9K1</accession>
<dbReference type="Proteomes" id="UP000321412">
    <property type="component" value="Unassembled WGS sequence"/>
</dbReference>